<dbReference type="SUPFAM" id="SSF51735">
    <property type="entry name" value="NAD(P)-binding Rossmann-fold domains"/>
    <property type="match status" value="1"/>
</dbReference>
<feature type="region of interest" description="Disordered" evidence="3">
    <location>
        <begin position="265"/>
        <end position="296"/>
    </location>
</feature>
<accession>A0A7H0GSX6</accession>
<dbReference type="KEGG" id="hqi:H9L05_15335"/>
<dbReference type="AlphaFoldDB" id="A0A7H0GSX6"/>
<protein>
    <submittedName>
        <fullName evidence="4">SDR family NAD(P)-dependent oxidoreductase</fullName>
    </submittedName>
</protein>
<dbReference type="PRINTS" id="PR00081">
    <property type="entry name" value="GDHRDH"/>
</dbReference>
<dbReference type="InterPro" id="IPR002347">
    <property type="entry name" value="SDR_fam"/>
</dbReference>
<proteinExistence type="inferred from homology"/>
<dbReference type="EMBL" id="CP060784">
    <property type="protein sequence ID" value="QNP51392.1"/>
    <property type="molecule type" value="Genomic_DNA"/>
</dbReference>
<dbReference type="Proteomes" id="UP000516093">
    <property type="component" value="Chromosome"/>
</dbReference>
<dbReference type="PANTHER" id="PTHR43157">
    <property type="entry name" value="PHOSPHATIDYLINOSITOL-GLYCAN BIOSYNTHESIS CLASS F PROTEIN-RELATED"/>
    <property type="match status" value="1"/>
</dbReference>
<reference evidence="4 5" key="1">
    <citation type="submission" date="2020-08" db="EMBL/GenBank/DDBJ databases">
        <title>Genome sequence of Hymenobacter qilianensis JCM 19763T.</title>
        <authorList>
            <person name="Hyun D.-W."/>
            <person name="Bae J.-W."/>
        </authorList>
    </citation>
    <scope>NUCLEOTIDE SEQUENCE [LARGE SCALE GENOMIC DNA]</scope>
    <source>
        <strain evidence="4 5">JCM 19763</strain>
    </source>
</reference>
<dbReference type="Pfam" id="PF00106">
    <property type="entry name" value="adh_short"/>
    <property type="match status" value="1"/>
</dbReference>
<comment type="similarity">
    <text evidence="2">Belongs to the short-chain dehydrogenases/reductases (SDR) family.</text>
</comment>
<evidence type="ECO:0000256" key="3">
    <source>
        <dbReference type="SAM" id="MobiDB-lite"/>
    </source>
</evidence>
<evidence type="ECO:0000256" key="1">
    <source>
        <dbReference type="ARBA" id="ARBA00023002"/>
    </source>
</evidence>
<dbReference type="Gene3D" id="3.40.50.720">
    <property type="entry name" value="NAD(P)-binding Rossmann-like Domain"/>
    <property type="match status" value="1"/>
</dbReference>
<keyword evidence="1" id="KW-0560">Oxidoreductase</keyword>
<evidence type="ECO:0000313" key="4">
    <source>
        <dbReference type="EMBL" id="QNP51392.1"/>
    </source>
</evidence>
<dbReference type="PRINTS" id="PR00080">
    <property type="entry name" value="SDRFAMILY"/>
</dbReference>
<name>A0A7H0GSX6_9BACT</name>
<organism evidence="4 5">
    <name type="scientific">Hymenobacter qilianensis</name>
    <dbReference type="NCBI Taxonomy" id="1385715"/>
    <lineage>
        <taxon>Bacteria</taxon>
        <taxon>Pseudomonadati</taxon>
        <taxon>Bacteroidota</taxon>
        <taxon>Cytophagia</taxon>
        <taxon>Cytophagales</taxon>
        <taxon>Hymenobacteraceae</taxon>
        <taxon>Hymenobacter</taxon>
    </lineage>
</organism>
<sequence>MTASSESNSPPLRGKTALITGASGGIGLITARELARRGARVIMVCRNPERGEQARTAIREAIGADAQLDLLLCDLSLLANVRTLAEEVSRRFDQLDILVNNAGIFPGPLTITEEGHELSWATNHLAVFALTNLLLPQLLEAPKARILTVASEAHWLGEIETSAEARNAREKYSSFTAYCDSKLANIMFTSELAHRLDLTKVTANCLHPGMVDTGLVHPGSSPLMKAMWWAARPFMISPRKAPKPASTWPLRLRWKELAASISKTANPAVPPAAPRAAPNLPASGASRRRKRAWNNR</sequence>
<evidence type="ECO:0000313" key="5">
    <source>
        <dbReference type="Proteomes" id="UP000516093"/>
    </source>
</evidence>
<dbReference type="RefSeq" id="WP_187731677.1">
    <property type="nucleotide sequence ID" value="NZ_CP060784.1"/>
</dbReference>
<gene>
    <name evidence="4" type="ORF">H9L05_15335</name>
</gene>
<feature type="compositionally biased region" description="Basic residues" evidence="3">
    <location>
        <begin position="286"/>
        <end position="296"/>
    </location>
</feature>
<dbReference type="InterPro" id="IPR036291">
    <property type="entry name" value="NAD(P)-bd_dom_sf"/>
</dbReference>
<dbReference type="GO" id="GO:0016491">
    <property type="term" value="F:oxidoreductase activity"/>
    <property type="evidence" value="ECO:0007669"/>
    <property type="project" value="UniProtKB-KW"/>
</dbReference>
<evidence type="ECO:0000256" key="2">
    <source>
        <dbReference type="RuleBase" id="RU000363"/>
    </source>
</evidence>
<dbReference type="PANTHER" id="PTHR43157:SF31">
    <property type="entry name" value="PHOSPHATIDYLINOSITOL-GLYCAN BIOSYNTHESIS CLASS F PROTEIN"/>
    <property type="match status" value="1"/>
</dbReference>
<keyword evidence="5" id="KW-1185">Reference proteome</keyword>